<protein>
    <submittedName>
        <fullName evidence="2">Uncharacterized protein</fullName>
    </submittedName>
</protein>
<evidence type="ECO:0000313" key="3">
    <source>
        <dbReference type="Proteomes" id="UP001362999"/>
    </source>
</evidence>
<comment type="caution">
    <text evidence="2">The sequence shown here is derived from an EMBL/GenBank/DDBJ whole genome shotgun (WGS) entry which is preliminary data.</text>
</comment>
<sequence length="484" mass="53154">MPTVDRVLSSSPASSVFSGPSRASTYETSSGSSSSTVPGPGALSGKAIKALGRVTIRGIDRLVMTRQLSVIAHYFPLPDEKAVCMKHAEEMYADALEFSRQGMGETQYLVRALSRWDRLELRLFIAEILIQLAPLWNPCLSKVLSSPLLSAYSSRSKSADVSLCPLLLFISKLIRTKASVCRAVLDVGLLDVLMLVRSLNNLNTTVILSALVSPGAPSDRKRLLSVSNAVLHDILAYPEFRSVVQNHPICSTWVMPRVRASAEIVPLTSRERSLLLNSEQDIPDDESNSNLYLVLDLPRVVALPPIPEVAAEVLIHSLAFSVEFDQSFRVFLFRSQYEEKVALFADMIQHMVNQSSSPAPPSTPSSEDILRPRYRLLFFLHLIKAAAWSPSNRAALLDAGVIDFLLHIVHREVPESYFAILGVDQEARYSGAYYANDDIIIEKERGLGLLLNGPLAKTSRLVGLISAAFEALFPGEITPAGVDR</sequence>
<name>A0AAW0CI82_9AGAR</name>
<feature type="compositionally biased region" description="Low complexity" evidence="1">
    <location>
        <begin position="9"/>
        <end position="36"/>
    </location>
</feature>
<dbReference type="AlphaFoldDB" id="A0AAW0CI82"/>
<evidence type="ECO:0000256" key="1">
    <source>
        <dbReference type="SAM" id="MobiDB-lite"/>
    </source>
</evidence>
<feature type="region of interest" description="Disordered" evidence="1">
    <location>
        <begin position="1"/>
        <end position="39"/>
    </location>
</feature>
<gene>
    <name evidence="2" type="ORF">R3P38DRAFT_2906717</name>
</gene>
<evidence type="ECO:0000313" key="2">
    <source>
        <dbReference type="EMBL" id="KAK7038614.1"/>
    </source>
</evidence>
<reference evidence="2 3" key="1">
    <citation type="journal article" date="2024" name="J Genomics">
        <title>Draft genome sequencing and assembly of Favolaschia claudopus CIRM-BRFM 2984 isolated from oak limbs.</title>
        <authorList>
            <person name="Navarro D."/>
            <person name="Drula E."/>
            <person name="Chaduli D."/>
            <person name="Cazenave R."/>
            <person name="Ahrendt S."/>
            <person name="Wang J."/>
            <person name="Lipzen A."/>
            <person name="Daum C."/>
            <person name="Barry K."/>
            <person name="Grigoriev I.V."/>
            <person name="Favel A."/>
            <person name="Rosso M.N."/>
            <person name="Martin F."/>
        </authorList>
    </citation>
    <scope>NUCLEOTIDE SEQUENCE [LARGE SCALE GENOMIC DNA]</scope>
    <source>
        <strain evidence="2 3">CIRM-BRFM 2984</strain>
    </source>
</reference>
<accession>A0AAW0CI82</accession>
<organism evidence="2 3">
    <name type="scientific">Favolaschia claudopus</name>
    <dbReference type="NCBI Taxonomy" id="2862362"/>
    <lineage>
        <taxon>Eukaryota</taxon>
        <taxon>Fungi</taxon>
        <taxon>Dikarya</taxon>
        <taxon>Basidiomycota</taxon>
        <taxon>Agaricomycotina</taxon>
        <taxon>Agaricomycetes</taxon>
        <taxon>Agaricomycetidae</taxon>
        <taxon>Agaricales</taxon>
        <taxon>Marasmiineae</taxon>
        <taxon>Mycenaceae</taxon>
        <taxon>Favolaschia</taxon>
    </lineage>
</organism>
<proteinExistence type="predicted"/>
<dbReference type="EMBL" id="JAWWNJ010000017">
    <property type="protein sequence ID" value="KAK7038614.1"/>
    <property type="molecule type" value="Genomic_DNA"/>
</dbReference>
<keyword evidence="3" id="KW-1185">Reference proteome</keyword>
<dbReference type="Proteomes" id="UP001362999">
    <property type="component" value="Unassembled WGS sequence"/>
</dbReference>